<dbReference type="GO" id="GO:0032259">
    <property type="term" value="P:methylation"/>
    <property type="evidence" value="ECO:0007669"/>
    <property type="project" value="UniProtKB-KW"/>
</dbReference>
<evidence type="ECO:0000256" key="1">
    <source>
        <dbReference type="ARBA" id="ARBA00006594"/>
    </source>
</evidence>
<dbReference type="InterPro" id="IPR002941">
    <property type="entry name" value="DNA_methylase_N4/N6"/>
</dbReference>
<dbReference type="Gene3D" id="3.40.50.150">
    <property type="entry name" value="Vaccinia Virus protein VP39"/>
    <property type="match status" value="1"/>
</dbReference>
<accession>A0A975B6R9</accession>
<dbReference type="GO" id="GO:0003677">
    <property type="term" value="F:DNA binding"/>
    <property type="evidence" value="ECO:0007669"/>
    <property type="project" value="InterPro"/>
</dbReference>
<dbReference type="SUPFAM" id="SSF53335">
    <property type="entry name" value="S-adenosyl-L-methionine-dependent methyltransferases"/>
    <property type="match status" value="1"/>
</dbReference>
<dbReference type="PROSITE" id="PS00092">
    <property type="entry name" value="N6_MTASE"/>
    <property type="match status" value="1"/>
</dbReference>
<evidence type="ECO:0000313" key="6">
    <source>
        <dbReference type="EMBL" id="QTA79846.1"/>
    </source>
</evidence>
<dbReference type="InterPro" id="IPR001091">
    <property type="entry name" value="RM_Methyltransferase"/>
</dbReference>
<dbReference type="EMBL" id="CP061799">
    <property type="protein sequence ID" value="QTA79846.1"/>
    <property type="molecule type" value="Genomic_DNA"/>
</dbReference>
<dbReference type="PRINTS" id="PR00508">
    <property type="entry name" value="S21N4MTFRASE"/>
</dbReference>
<dbReference type="PANTHER" id="PTHR13370">
    <property type="entry name" value="RNA METHYLASE-RELATED"/>
    <property type="match status" value="1"/>
</dbReference>
<dbReference type="GO" id="GO:0009007">
    <property type="term" value="F:site-specific DNA-methyltransferase (adenine-specific) activity"/>
    <property type="evidence" value="ECO:0007669"/>
    <property type="project" value="TreeGrafter"/>
</dbReference>
<feature type="domain" description="DNA methylase N-4/N-6" evidence="5">
    <location>
        <begin position="33"/>
        <end position="349"/>
    </location>
</feature>
<evidence type="ECO:0000256" key="3">
    <source>
        <dbReference type="ARBA" id="ARBA00022679"/>
    </source>
</evidence>
<organism evidence="6 7">
    <name type="scientific">Desulfonema limicola</name>
    <dbReference type="NCBI Taxonomy" id="45656"/>
    <lineage>
        <taxon>Bacteria</taxon>
        <taxon>Pseudomonadati</taxon>
        <taxon>Thermodesulfobacteriota</taxon>
        <taxon>Desulfobacteria</taxon>
        <taxon>Desulfobacterales</taxon>
        <taxon>Desulfococcaceae</taxon>
        <taxon>Desulfonema</taxon>
    </lineage>
</organism>
<evidence type="ECO:0000256" key="2">
    <source>
        <dbReference type="ARBA" id="ARBA00022603"/>
    </source>
</evidence>
<evidence type="ECO:0000256" key="4">
    <source>
        <dbReference type="RuleBase" id="RU362026"/>
    </source>
</evidence>
<dbReference type="AlphaFoldDB" id="A0A975B6R9"/>
<reference evidence="6" key="1">
    <citation type="journal article" date="2021" name="Microb. Physiol.">
        <title>Proteogenomic Insights into the Physiology of Marine, Sulfate-Reducing, Filamentous Desulfonema limicola and Desulfonema magnum.</title>
        <authorList>
            <person name="Schnaars V."/>
            <person name="Wohlbrand L."/>
            <person name="Scheve S."/>
            <person name="Hinrichs C."/>
            <person name="Reinhardt R."/>
            <person name="Rabus R."/>
        </authorList>
    </citation>
    <scope>NUCLEOTIDE SEQUENCE</scope>
    <source>
        <strain evidence="6">5ac10</strain>
    </source>
</reference>
<keyword evidence="3" id="KW-0808">Transferase</keyword>
<dbReference type="PANTHER" id="PTHR13370:SF3">
    <property type="entry name" value="TRNA (GUANINE(10)-N2)-METHYLTRANSFERASE HOMOLOG"/>
    <property type="match status" value="1"/>
</dbReference>
<evidence type="ECO:0000259" key="5">
    <source>
        <dbReference type="Pfam" id="PF01555"/>
    </source>
</evidence>
<keyword evidence="2 6" id="KW-0489">Methyltransferase</keyword>
<dbReference type="GO" id="GO:0008170">
    <property type="term" value="F:N-methyltransferase activity"/>
    <property type="evidence" value="ECO:0007669"/>
    <property type="project" value="InterPro"/>
</dbReference>
<dbReference type="KEGG" id="dli:dnl_21280"/>
<dbReference type="InterPro" id="IPR002052">
    <property type="entry name" value="DNA_methylase_N6_adenine_CS"/>
</dbReference>
<dbReference type="CDD" id="cd02440">
    <property type="entry name" value="AdoMet_MTases"/>
    <property type="match status" value="1"/>
</dbReference>
<dbReference type="Proteomes" id="UP000663720">
    <property type="component" value="Chromosome"/>
</dbReference>
<sequence length="359" mass="40356">MKKNNSKKSGLNHNEILLGDCQKILKLIPDNSIDLIVTDPPYGLRLMGKDWDKLPTTGILEECFRVLKPGSFGFFMSSPRQDVLTKLIDNLEKAGFETGFSSIYWAYLNGFPNIYNIGEKIAESVGIDKAKSFQGAYSAFRPKPAVEIVSAVMKPREKNTYMAQALENGKSVTWMDDCRIPYKDSSDIKGKKKGKNKRGRYSANILVSNSAVGEYSEYFDLDAWDNLNIDSLPDEAKKTYPFLFVPKASPKEKEAGLDNLEEGRIKDDRRKNMGKDTPYHPTTATLRKNTHPTVKPLKLMKYLITMGSREGDIVLDPFAGSGTTCIASKLLNRKYIGIEMNPEYHEIAVQRVKNVTSLN</sequence>
<dbReference type="Pfam" id="PF01555">
    <property type="entry name" value="N6_N4_Mtase"/>
    <property type="match status" value="1"/>
</dbReference>
<proteinExistence type="inferred from homology"/>
<evidence type="ECO:0000313" key="7">
    <source>
        <dbReference type="Proteomes" id="UP000663720"/>
    </source>
</evidence>
<dbReference type="InterPro" id="IPR029063">
    <property type="entry name" value="SAM-dependent_MTases_sf"/>
</dbReference>
<dbReference type="GO" id="GO:0005737">
    <property type="term" value="C:cytoplasm"/>
    <property type="evidence" value="ECO:0007669"/>
    <property type="project" value="TreeGrafter"/>
</dbReference>
<comment type="similarity">
    <text evidence="1 4">Belongs to the N(4)/N(6)-methyltransferase family.</text>
</comment>
<keyword evidence="7" id="KW-1185">Reference proteome</keyword>
<gene>
    <name evidence="6" type="ORF">dnl_21280</name>
</gene>
<protein>
    <recommendedName>
        <fullName evidence="4">Methyltransferase</fullName>
        <ecNumber evidence="4">2.1.1.-</ecNumber>
    </recommendedName>
</protein>
<dbReference type="RefSeq" id="WP_207691552.1">
    <property type="nucleotide sequence ID" value="NZ_CP061799.1"/>
</dbReference>
<dbReference type="EC" id="2.1.1.-" evidence="4"/>
<name>A0A975B6R9_9BACT</name>